<dbReference type="Proteomes" id="UP000019375">
    <property type="component" value="Unassembled WGS sequence"/>
</dbReference>
<name>A0A8J2X4N0_ZYGB2</name>
<proteinExistence type="predicted"/>
<sequence>MLAVTTSMSNQEAEVPSKGSVYLARSTLFHQGVLYNVLPSDLTNERAFAGQRCKLFRGDVVLEEYMNMSESSIMANVPKYVLRFQWCRGSRKTFCKTGVVDNVHKWNETIGEWADRYRVMMQCSENRYVLLELRFIDGVEDRRFRDVLCRISEEFEILAEMMGD</sequence>
<gene>
    <name evidence="1" type="ORF">BN860_00870g</name>
</gene>
<dbReference type="OrthoDB" id="3970753at2759"/>
<reference evidence="2" key="1">
    <citation type="journal article" date="2013" name="Genome Announc.">
        <title>Genome sequence of the food spoilage yeast Zygosaccharomyces bailii CLIB 213(T).</title>
        <authorList>
            <person name="Galeote V."/>
            <person name="Bigey F."/>
            <person name="Devillers H."/>
            <person name="Neuveglise C."/>
            <person name="Dequin S."/>
        </authorList>
    </citation>
    <scope>NUCLEOTIDE SEQUENCE [LARGE SCALE GENOMIC DNA]</scope>
    <source>
        <strain evidence="2">CLIB 213 / ATCC 58445 / CBS 680 / CCRC 21525 / NBRC 1098 / NCYC 1416 / NRRL Y-2227</strain>
    </source>
</reference>
<dbReference type="EMBL" id="HG316454">
    <property type="protein sequence ID" value="CDF87192.1"/>
    <property type="molecule type" value="Genomic_DNA"/>
</dbReference>
<protein>
    <submittedName>
        <fullName evidence="1">BN860_00870g1_1</fullName>
    </submittedName>
</protein>
<accession>A0A8J2X4N0</accession>
<evidence type="ECO:0000313" key="2">
    <source>
        <dbReference type="Proteomes" id="UP000019375"/>
    </source>
</evidence>
<evidence type="ECO:0000313" key="1">
    <source>
        <dbReference type="EMBL" id="CDF87192.1"/>
    </source>
</evidence>
<organism evidence="1 2">
    <name type="scientific">Zygosaccharomyces bailii (strain CLIB 213 / ATCC 58445 / CBS 680 / BCRC 21525 / NBRC 1098 / NCYC 1416 / NRRL Y-2227)</name>
    <dbReference type="NCBI Taxonomy" id="1333698"/>
    <lineage>
        <taxon>Eukaryota</taxon>
        <taxon>Fungi</taxon>
        <taxon>Dikarya</taxon>
        <taxon>Ascomycota</taxon>
        <taxon>Saccharomycotina</taxon>
        <taxon>Saccharomycetes</taxon>
        <taxon>Saccharomycetales</taxon>
        <taxon>Saccharomycetaceae</taxon>
        <taxon>Zygosaccharomyces</taxon>
    </lineage>
</organism>
<keyword evidence="2" id="KW-1185">Reference proteome</keyword>
<dbReference type="AlphaFoldDB" id="A0A8J2X4N0"/>